<dbReference type="Gene3D" id="1.25.40.10">
    <property type="entry name" value="Tetratricopeptide repeat domain"/>
    <property type="match status" value="1"/>
</dbReference>
<accession>A0ABR3Z979</accession>
<dbReference type="PANTHER" id="PTHR46082">
    <property type="entry name" value="ATP/GTP-BINDING PROTEIN-RELATED"/>
    <property type="match status" value="1"/>
</dbReference>
<dbReference type="SUPFAM" id="SSF52540">
    <property type="entry name" value="P-loop containing nucleoside triphosphate hydrolases"/>
    <property type="match status" value="1"/>
</dbReference>
<dbReference type="SUPFAM" id="SSF52151">
    <property type="entry name" value="FabD/lysophospholipase-like"/>
    <property type="match status" value="1"/>
</dbReference>
<comment type="caution">
    <text evidence="1">The sequence shown here is derived from an EMBL/GenBank/DDBJ whole genome shotgun (WGS) entry which is preliminary data.</text>
</comment>
<dbReference type="EMBL" id="JAWDJO010000056">
    <property type="protein sequence ID" value="KAL1896636.1"/>
    <property type="molecule type" value="Genomic_DNA"/>
</dbReference>
<sequence>MPAHLLHDNSEFSLFPFSAVLATTKTNIGAPPALFRTDETTASWSKCTIWEVARATSAIVNLFEPIKLGRDVDEFMNSSLGHSNSCRILITEAKKLLSDGQKMLILSIGTGLGDFIEIGDTKSSFQDALNKMATNSDRVVRELTGEYSNDKGRYYRFNTNDGLREMALLDRVEWSEVSAHAKNYVGEKKDDIKKFTNVLKNGFPQASKQLRSADGHLPVYYIPIHENSQFVGRREILFKLNENLFTKPGFQHVALVGLDVFRNSCKELAERLKLKLADTDDPRAAVKEYLESSSSGKWLLIVDNVDDASLFETATKEQRISIFLPRSAEGRIMLTTRSKKAAQLAVKQISHILKLEEMSSEDLTTLLKHKVEGLGNQWLMQHKSQADELLIELCYLPLAIARAAYYMAFNDISIADYLELLREPKEGKVELLKHSHTDDAHLDHCQGVLATTWIITFNQIQEASQDAVKLLRFIAHVDPKAIPESMLPSFEVKKQMVDTVGILLAYGFIRRQETKGLIGMHSLVHLTTQLWCEDLQDRKEQKLAVLEHMTSIFPDDEWETRFLRRQYLPHALHVAEIEKVSEKRLAPLAFKVGLCLQSDGDTKGSVKLLEGVTQMRNEALGTDHSGCLTSQHNLADAYRADGQITKAVSLLERAVEVGDNSSK</sequence>
<keyword evidence="2" id="KW-1185">Reference proteome</keyword>
<evidence type="ECO:0008006" key="3">
    <source>
        <dbReference type="Google" id="ProtNLM"/>
    </source>
</evidence>
<protein>
    <recommendedName>
        <fullName evidence="3">NB-ARC domain-containing protein</fullName>
    </recommendedName>
</protein>
<name>A0ABR3Z979_9PEZI</name>
<evidence type="ECO:0000313" key="1">
    <source>
        <dbReference type="EMBL" id="KAL1896636.1"/>
    </source>
</evidence>
<organism evidence="1 2">
    <name type="scientific">Ceratocystis pirilliformis</name>
    <dbReference type="NCBI Taxonomy" id="259994"/>
    <lineage>
        <taxon>Eukaryota</taxon>
        <taxon>Fungi</taxon>
        <taxon>Dikarya</taxon>
        <taxon>Ascomycota</taxon>
        <taxon>Pezizomycotina</taxon>
        <taxon>Sordariomycetes</taxon>
        <taxon>Hypocreomycetidae</taxon>
        <taxon>Microascales</taxon>
        <taxon>Ceratocystidaceae</taxon>
        <taxon>Ceratocystis</taxon>
    </lineage>
</organism>
<dbReference type="InterPro" id="IPR011990">
    <property type="entry name" value="TPR-like_helical_dom_sf"/>
</dbReference>
<dbReference type="PANTHER" id="PTHR46082:SF6">
    <property type="entry name" value="AAA+ ATPASE DOMAIN-CONTAINING PROTEIN-RELATED"/>
    <property type="match status" value="1"/>
</dbReference>
<dbReference type="InterPro" id="IPR053137">
    <property type="entry name" value="NLR-like"/>
</dbReference>
<dbReference type="Pfam" id="PF13424">
    <property type="entry name" value="TPR_12"/>
    <property type="match status" value="1"/>
</dbReference>
<dbReference type="InterPro" id="IPR027417">
    <property type="entry name" value="P-loop_NTPase"/>
</dbReference>
<dbReference type="InterPro" id="IPR016035">
    <property type="entry name" value="Acyl_Trfase/lysoPLipase"/>
</dbReference>
<dbReference type="Gene3D" id="3.40.50.300">
    <property type="entry name" value="P-loop containing nucleotide triphosphate hydrolases"/>
    <property type="match status" value="1"/>
</dbReference>
<proteinExistence type="predicted"/>
<dbReference type="SUPFAM" id="SSF48452">
    <property type="entry name" value="TPR-like"/>
    <property type="match status" value="1"/>
</dbReference>
<reference evidence="1 2" key="1">
    <citation type="journal article" date="2024" name="IMA Fungus">
        <title>IMA Genome - F19 : A genome assembly and annotation guide to empower mycologists, including annotated draft genome sequences of Ceratocystis pirilliformis, Diaporthe australafricana, Fusarium ophioides, Paecilomyces lecythidis, and Sporothrix stenoceras.</title>
        <authorList>
            <person name="Aylward J."/>
            <person name="Wilson A.M."/>
            <person name="Visagie C.M."/>
            <person name="Spraker J."/>
            <person name="Barnes I."/>
            <person name="Buitendag C."/>
            <person name="Ceriani C."/>
            <person name="Del Mar Angel L."/>
            <person name="du Plessis D."/>
            <person name="Fuchs T."/>
            <person name="Gasser K."/>
            <person name="Kramer D."/>
            <person name="Li W."/>
            <person name="Munsamy K."/>
            <person name="Piso A."/>
            <person name="Price J.L."/>
            <person name="Sonnekus B."/>
            <person name="Thomas C."/>
            <person name="van der Nest A."/>
            <person name="van Dijk A."/>
            <person name="van Heerden A."/>
            <person name="van Vuuren N."/>
            <person name="Yilmaz N."/>
            <person name="Duong T.A."/>
            <person name="van der Merwe N.A."/>
            <person name="Wingfield M.J."/>
            <person name="Wingfield B.D."/>
        </authorList>
    </citation>
    <scope>NUCLEOTIDE SEQUENCE [LARGE SCALE GENOMIC DNA]</scope>
    <source>
        <strain evidence="1 2">CMW 12675</strain>
    </source>
</reference>
<evidence type="ECO:0000313" key="2">
    <source>
        <dbReference type="Proteomes" id="UP001583280"/>
    </source>
</evidence>
<gene>
    <name evidence="1" type="ORF">Cpir12675_002732</name>
</gene>
<dbReference type="Proteomes" id="UP001583280">
    <property type="component" value="Unassembled WGS sequence"/>
</dbReference>
<dbReference type="Gene3D" id="3.40.1090.10">
    <property type="entry name" value="Cytosolic phospholipase A2 catalytic domain"/>
    <property type="match status" value="1"/>
</dbReference>